<reference evidence="1 2" key="1">
    <citation type="submission" date="2013-12" db="EMBL/GenBank/DDBJ databases">
        <authorList>
            <person name="Cubeta M."/>
            <person name="Pakala S."/>
            <person name="Fedorova N."/>
            <person name="Thomas E."/>
            <person name="Dean R."/>
            <person name="Jabaji S."/>
            <person name="Neate S."/>
            <person name="Toda T."/>
            <person name="Tavantzis S."/>
            <person name="Vilgalys R."/>
            <person name="Bharathan N."/>
            <person name="Pakala S."/>
            <person name="Losada L.S."/>
            <person name="Zafar N."/>
            <person name="Nierman W."/>
        </authorList>
    </citation>
    <scope>NUCLEOTIDE SEQUENCE [LARGE SCALE GENOMIC DNA]</scope>
    <source>
        <strain evidence="1 2">123E</strain>
    </source>
</reference>
<dbReference type="SUPFAM" id="SSF53067">
    <property type="entry name" value="Actin-like ATPase domain"/>
    <property type="match status" value="2"/>
</dbReference>
<dbReference type="HOGENOM" id="CLU_009958_4_1_1"/>
<evidence type="ECO:0000313" key="2">
    <source>
        <dbReference type="Proteomes" id="UP000027456"/>
    </source>
</evidence>
<accession>A0A074S3Q2</accession>
<dbReference type="OrthoDB" id="2963168at2759"/>
<keyword evidence="1" id="KW-0346">Stress response</keyword>
<evidence type="ECO:0000313" key="1">
    <source>
        <dbReference type="EMBL" id="KEP54006.1"/>
    </source>
</evidence>
<dbReference type="EMBL" id="AZST01000041">
    <property type="protein sequence ID" value="KEP54006.1"/>
    <property type="molecule type" value="Genomic_DNA"/>
</dbReference>
<protein>
    <submittedName>
        <fullName evidence="1">Heat shock 70 kDa protein 12A</fullName>
    </submittedName>
</protein>
<dbReference type="Proteomes" id="UP000027456">
    <property type="component" value="Unassembled WGS sequence"/>
</dbReference>
<dbReference type="InterPro" id="IPR043129">
    <property type="entry name" value="ATPase_NBD"/>
</dbReference>
<organism evidence="1 2">
    <name type="scientific">Rhizoctonia solani 123E</name>
    <dbReference type="NCBI Taxonomy" id="1423351"/>
    <lineage>
        <taxon>Eukaryota</taxon>
        <taxon>Fungi</taxon>
        <taxon>Dikarya</taxon>
        <taxon>Basidiomycota</taxon>
        <taxon>Agaricomycotina</taxon>
        <taxon>Agaricomycetes</taxon>
        <taxon>Cantharellales</taxon>
        <taxon>Ceratobasidiaceae</taxon>
        <taxon>Rhizoctonia</taxon>
    </lineage>
</organism>
<gene>
    <name evidence="1" type="ORF">V565_023120</name>
</gene>
<dbReference type="AlphaFoldDB" id="A0A074S3Q2"/>
<sequence>MSGIHAPGGAASKSFEDPWDGPSKIVIGIDIGSTQSGVAYAFLQQGAKQSIHRVTQWPGQESQNLHGKIPTVLWYDSTKKAVSFGAEALTPQAEEEAEDNGWKLARYFKLHLHPPHLTAQHGLDVEPLPFSVPLSQIYSDFLGYLLQHTQSYFEDHIIDGKRIWQQYKATMEVVLAHPNGWGIREQAFLRLASVKAGFTTANDAATRVHFVNEAEASVHFCALYSDIGAQLKPGTTFAVCDAGGSTVDTTVYSVKSLNPIRLEETRASDCVQAGALFIDKAAEKYLRKILHEAELSEEDIEEYATRGVKDFELHSKRAFKDVATDQSIEIAGTRYNNTTIRARRGRITLQGSEVKTLFDFCAEKILDSVNSQLQGGSVSHILLVGGFGESPHLRERIKERFGPMGCDVTTTSERTSKAVADGTIIWYSSNNVVKRTPWHSYGIEILVPYDPRTKTHKGRKVIQWPTGAFVKGGWSQIVLGGIPVDCDSVSRRPYYREYTTPNPQLTNFAEDIWYYTLKGVPQWMRFKPGTIMPGFQLACSVSANLSHLKGALQAHVSPNGTRYWSLSFNVCIHFGRTEYRAYLEWVENGVTRTGSAQLLSTSGPA</sequence>
<keyword evidence="2" id="KW-1185">Reference proteome</keyword>
<comment type="caution">
    <text evidence="1">The sequence shown here is derived from an EMBL/GenBank/DDBJ whole genome shotgun (WGS) entry which is preliminary data.</text>
</comment>
<dbReference type="STRING" id="1423351.A0A074S3Q2"/>
<dbReference type="PANTHER" id="PTHR14187">
    <property type="entry name" value="ALPHA KINASE/ELONGATION FACTOR 2 KINASE"/>
    <property type="match status" value="1"/>
</dbReference>
<dbReference type="Gene3D" id="3.30.420.40">
    <property type="match status" value="2"/>
</dbReference>
<dbReference type="PANTHER" id="PTHR14187:SF5">
    <property type="entry name" value="HEAT SHOCK 70 KDA PROTEIN 12A"/>
    <property type="match status" value="1"/>
</dbReference>
<dbReference type="CDD" id="cd10170">
    <property type="entry name" value="ASKHA_NBD_HSP70"/>
    <property type="match status" value="1"/>
</dbReference>
<name>A0A074S3Q2_9AGAM</name>
<proteinExistence type="predicted"/>